<dbReference type="GO" id="GO:0016874">
    <property type="term" value="F:ligase activity"/>
    <property type="evidence" value="ECO:0007669"/>
    <property type="project" value="UniProtKB-KW"/>
</dbReference>
<dbReference type="Proteomes" id="UP000492820">
    <property type="component" value="Unassembled WGS sequence"/>
</dbReference>
<dbReference type="AlphaFoldDB" id="A0A068WE72"/>
<dbReference type="CDD" id="cd16650">
    <property type="entry name" value="SP-RING_PIAS-like"/>
    <property type="match status" value="1"/>
</dbReference>
<evidence type="ECO:0000259" key="10">
    <source>
        <dbReference type="PROSITE" id="PS50800"/>
    </source>
</evidence>
<dbReference type="PROSITE" id="PS50800">
    <property type="entry name" value="SAP"/>
    <property type="match status" value="1"/>
</dbReference>
<evidence type="ECO:0000256" key="1">
    <source>
        <dbReference type="ARBA" id="ARBA00004718"/>
    </source>
</evidence>
<accession>A0A068WE72</accession>
<evidence type="ECO:0000256" key="8">
    <source>
        <dbReference type="PROSITE-ProRule" id="PRU00452"/>
    </source>
</evidence>
<dbReference type="GO" id="GO:0061665">
    <property type="term" value="F:SUMO ligase activity"/>
    <property type="evidence" value="ECO:0007669"/>
    <property type="project" value="TreeGrafter"/>
</dbReference>
<evidence type="ECO:0000256" key="5">
    <source>
        <dbReference type="ARBA" id="ARBA00022771"/>
    </source>
</evidence>
<feature type="compositionally biased region" description="Pro residues" evidence="9">
    <location>
        <begin position="592"/>
        <end position="608"/>
    </location>
</feature>
<feature type="domain" description="PINIT" evidence="12">
    <location>
        <begin position="172"/>
        <end position="366"/>
    </location>
</feature>
<keyword evidence="13" id="KW-0436">Ligase</keyword>
<evidence type="ECO:0000256" key="3">
    <source>
        <dbReference type="ARBA" id="ARBA00022679"/>
    </source>
</evidence>
<dbReference type="InterPro" id="IPR004181">
    <property type="entry name" value="Znf_MIZ"/>
</dbReference>
<keyword evidence="6" id="KW-0833">Ubl conjugation pathway</keyword>
<dbReference type="PROSITE" id="PS51044">
    <property type="entry name" value="ZF_SP_RING"/>
    <property type="match status" value="1"/>
</dbReference>
<comment type="pathway">
    <text evidence="1">Protein modification; protein sumoylation.</text>
</comment>
<dbReference type="GO" id="GO:0008270">
    <property type="term" value="F:zinc ion binding"/>
    <property type="evidence" value="ECO:0007669"/>
    <property type="project" value="UniProtKB-KW"/>
</dbReference>
<feature type="region of interest" description="Disordered" evidence="9">
    <location>
        <begin position="578"/>
        <end position="653"/>
    </location>
</feature>
<reference evidence="13 14" key="1">
    <citation type="journal article" date="2013" name="Nature">
        <title>The genomes of four tapeworm species reveal adaptations to parasitism.</title>
        <authorList>
            <person name="Tsai I.J."/>
            <person name="Zarowiecki M."/>
            <person name="Holroyd N."/>
            <person name="Garciarrubio A."/>
            <person name="Sanchez-Flores A."/>
            <person name="Brooks K.L."/>
            <person name="Tracey A."/>
            <person name="Bobes R.J."/>
            <person name="Fragoso G."/>
            <person name="Sciutto E."/>
            <person name="Aslett M."/>
            <person name="Beasley H."/>
            <person name="Bennett H.M."/>
            <person name="Cai J."/>
            <person name="Camicia F."/>
            <person name="Clark R."/>
            <person name="Cucher M."/>
            <person name="De Silva N."/>
            <person name="Day T.A."/>
            <person name="Deplazes P."/>
            <person name="Estrada K."/>
            <person name="Fernandez C."/>
            <person name="Holland P.W."/>
            <person name="Hou J."/>
            <person name="Hu S."/>
            <person name="Huckvale T."/>
            <person name="Hung S.S."/>
            <person name="Kamenetzky L."/>
            <person name="Keane J.A."/>
            <person name="Kiss F."/>
            <person name="Koziol U."/>
            <person name="Lambert O."/>
            <person name="Liu K."/>
            <person name="Luo X."/>
            <person name="Luo Y."/>
            <person name="Macchiaroli N."/>
            <person name="Nichol S."/>
            <person name="Paps J."/>
            <person name="Parkinson J."/>
            <person name="Pouchkina-Stantcheva N."/>
            <person name="Riddiford N."/>
            <person name="Rosenzvit M."/>
            <person name="Salinas G."/>
            <person name="Wasmuth J.D."/>
            <person name="Zamanian M."/>
            <person name="Zheng Y."/>
            <person name="Cai X."/>
            <person name="Soberon X."/>
            <person name="Olson P.D."/>
            <person name="Laclette J.P."/>
            <person name="Brehm K."/>
            <person name="Berriman M."/>
            <person name="Garciarrubio A."/>
            <person name="Bobes R.J."/>
            <person name="Fragoso G."/>
            <person name="Sanchez-Flores A."/>
            <person name="Estrada K."/>
            <person name="Cevallos M.A."/>
            <person name="Morett E."/>
            <person name="Gonzalez V."/>
            <person name="Portillo T."/>
            <person name="Ochoa-Leyva A."/>
            <person name="Jose M.V."/>
            <person name="Sciutto E."/>
            <person name="Landa A."/>
            <person name="Jimenez L."/>
            <person name="Valdes V."/>
            <person name="Carrero J.C."/>
            <person name="Larralde C."/>
            <person name="Morales-Montor J."/>
            <person name="Limon-Lason J."/>
            <person name="Soberon X."/>
            <person name="Laclette J.P."/>
        </authorList>
    </citation>
    <scope>NUCLEOTIDE SEQUENCE [LARGE SCALE GENOMIC DNA]</scope>
</reference>
<comment type="similarity">
    <text evidence="2">Belongs to the PIAS family.</text>
</comment>
<name>A0A068WE72_ECHGR</name>
<reference evidence="13" key="2">
    <citation type="submission" date="2014-06" db="EMBL/GenBank/DDBJ databases">
        <authorList>
            <person name="Aslett M."/>
        </authorList>
    </citation>
    <scope>NUCLEOTIDE SEQUENCE</scope>
</reference>
<dbReference type="PANTHER" id="PTHR10782:SF94">
    <property type="entry name" value="SUPPRESSOR OF VARIEGATION 2-10, ISOFORM I"/>
    <property type="match status" value="1"/>
</dbReference>
<feature type="domain" description="SAP" evidence="10">
    <location>
        <begin position="11"/>
        <end position="45"/>
    </location>
</feature>
<dbReference type="PROSITE" id="PS51466">
    <property type="entry name" value="PINIT"/>
    <property type="match status" value="1"/>
</dbReference>
<dbReference type="Pfam" id="PF02891">
    <property type="entry name" value="zf-MIZ"/>
    <property type="match status" value="1"/>
</dbReference>
<dbReference type="Gene3D" id="2.60.120.780">
    <property type="entry name" value="PINIT domain"/>
    <property type="match status" value="1"/>
</dbReference>
<feature type="domain" description="SP-RING-type" evidence="11">
    <location>
        <begin position="414"/>
        <end position="496"/>
    </location>
</feature>
<keyword evidence="4" id="KW-0479">Metal-binding</keyword>
<keyword evidence="7" id="KW-0862">Zinc</keyword>
<keyword evidence="3" id="KW-0808">Transferase</keyword>
<evidence type="ECO:0000313" key="13">
    <source>
        <dbReference type="EMBL" id="CDS16717.1"/>
    </source>
</evidence>
<protein>
    <submittedName>
        <fullName evidence="13 15">E3 SUMO protein ligase PIAS2</fullName>
    </submittedName>
</protein>
<dbReference type="EMBL" id="LK028577">
    <property type="protein sequence ID" value="CDS16717.1"/>
    <property type="molecule type" value="Genomic_DNA"/>
</dbReference>
<evidence type="ECO:0000259" key="11">
    <source>
        <dbReference type="PROSITE" id="PS51044"/>
    </source>
</evidence>
<dbReference type="GO" id="GO:0016925">
    <property type="term" value="P:protein sumoylation"/>
    <property type="evidence" value="ECO:0007669"/>
    <property type="project" value="UniProtKB-UniPathway"/>
</dbReference>
<evidence type="ECO:0000256" key="4">
    <source>
        <dbReference type="ARBA" id="ARBA00022723"/>
    </source>
</evidence>
<feature type="compositionally biased region" description="Polar residues" evidence="9">
    <location>
        <begin position="611"/>
        <end position="647"/>
    </location>
</feature>
<keyword evidence="5 8" id="KW-0863">Zinc-finger</keyword>
<evidence type="ECO:0000313" key="14">
    <source>
        <dbReference type="Proteomes" id="UP000492820"/>
    </source>
</evidence>
<evidence type="ECO:0000313" key="15">
    <source>
        <dbReference type="WBParaSite" id="EgrG_000941500"/>
    </source>
</evidence>
<dbReference type="GO" id="GO:0006357">
    <property type="term" value="P:regulation of transcription by RNA polymerase II"/>
    <property type="evidence" value="ECO:0007669"/>
    <property type="project" value="TreeGrafter"/>
</dbReference>
<evidence type="ECO:0000256" key="9">
    <source>
        <dbReference type="SAM" id="MobiDB-lite"/>
    </source>
</evidence>
<dbReference type="GO" id="GO:0000785">
    <property type="term" value="C:chromatin"/>
    <property type="evidence" value="ECO:0007669"/>
    <property type="project" value="TreeGrafter"/>
</dbReference>
<dbReference type="InterPro" id="IPR023321">
    <property type="entry name" value="PINIT"/>
</dbReference>
<dbReference type="PANTHER" id="PTHR10782">
    <property type="entry name" value="ZINC FINGER MIZ DOMAIN-CONTAINING PROTEIN"/>
    <property type="match status" value="1"/>
</dbReference>
<evidence type="ECO:0000256" key="6">
    <source>
        <dbReference type="ARBA" id="ARBA00022786"/>
    </source>
</evidence>
<evidence type="ECO:0000256" key="7">
    <source>
        <dbReference type="ARBA" id="ARBA00022833"/>
    </source>
</evidence>
<proteinExistence type="inferred from homology"/>
<dbReference type="Gene3D" id="3.30.40.10">
    <property type="entry name" value="Zinc/RING finger domain, C3HC4 (zinc finger)"/>
    <property type="match status" value="1"/>
</dbReference>
<dbReference type="InterPro" id="IPR003034">
    <property type="entry name" value="SAP_dom"/>
</dbReference>
<dbReference type="Pfam" id="PF14324">
    <property type="entry name" value="PINIT"/>
    <property type="match status" value="1"/>
</dbReference>
<evidence type="ECO:0000256" key="2">
    <source>
        <dbReference type="ARBA" id="ARBA00005383"/>
    </source>
</evidence>
<sequence>MISKTSLKEYIHSCKRKTLESLLKTAGLPTSGLKDSLIVRLLNYIDVGPSDEFISKVNLMMQTTMSRYGLRPGDIQTLALNGASMPEITSGTQPNVDNVNKQQLIRMQQNVNSLRIPSLQLPHQHQLAQPNLRSGHMRLTGPPMDPHNWITTSQNNREQSRANMQTNSGFITLPMPDGVLRLPLCPLLRFEESPFYKILDVIIPPTIMTPSAYNFTPGKRTYERLLDFRINSDQAETITYHSHRLDGNRRDFGVQVLMRFGKLEPSLLPEVVAASTPDSSEPALAPFADSMPIHLNIFVNVKQAMLPPLLPTCRPNMDGRRYARPVNITPLLRVSPSVSNHVKLSWSHDYSTFSYNFFAIYLVQKHSTKELCEALRTHAYRPALVVQRQIVDKLASTVTSCGGGSDNEVMDESDDDDLQIQNTLPVQLLCPLSKCRIKLPVRGQRCQHIQCYDADTYLLINERKPAWKCPVCDSLAPFHELFVDGLLMDILATRESQDVEEIVFNENGSWTTMRPACTSGVSCKSDGPSSPSSVLNGDAACLNQSSSGLKRGSAGSANAVACNENAGDTEVMIDLTESDDEDEPTAKRQPLPSLPPPPPSSSSLPPPLSSQVPSIQRVSSVSLTCHDSLSAQHSVPTQHHYPSQQQHWAGHRK</sequence>
<reference evidence="15" key="3">
    <citation type="submission" date="2020-10" db="UniProtKB">
        <authorList>
            <consortium name="WormBaseParasite"/>
        </authorList>
    </citation>
    <scope>IDENTIFICATION</scope>
</reference>
<dbReference type="WBParaSite" id="EgrG_000941500">
    <property type="protein sequence ID" value="EgrG_000941500"/>
    <property type="gene ID" value="EgrG_000941500"/>
</dbReference>
<dbReference type="GO" id="GO:0003712">
    <property type="term" value="F:transcription coregulator activity"/>
    <property type="evidence" value="ECO:0007669"/>
    <property type="project" value="TreeGrafter"/>
</dbReference>
<dbReference type="InterPro" id="IPR038654">
    <property type="entry name" value="PINIT_sf"/>
</dbReference>
<dbReference type="UniPathway" id="UPA00886"/>
<dbReference type="InterPro" id="IPR013083">
    <property type="entry name" value="Znf_RING/FYVE/PHD"/>
</dbReference>
<gene>
    <name evidence="13" type="ORF">EgrG_000941500</name>
</gene>
<evidence type="ECO:0000259" key="12">
    <source>
        <dbReference type="PROSITE" id="PS51466"/>
    </source>
</evidence>
<organism evidence="13">
    <name type="scientific">Echinococcus granulosus</name>
    <name type="common">Hydatid tapeworm</name>
    <dbReference type="NCBI Taxonomy" id="6210"/>
    <lineage>
        <taxon>Eukaryota</taxon>
        <taxon>Metazoa</taxon>
        <taxon>Spiralia</taxon>
        <taxon>Lophotrochozoa</taxon>
        <taxon>Platyhelminthes</taxon>
        <taxon>Cestoda</taxon>
        <taxon>Eucestoda</taxon>
        <taxon>Cyclophyllidea</taxon>
        <taxon>Taeniidae</taxon>
        <taxon>Echinococcus</taxon>
        <taxon>Echinococcus granulosus group</taxon>
    </lineage>
</organism>